<proteinExistence type="predicted"/>
<dbReference type="EMBL" id="WKKZ01000170">
    <property type="protein sequence ID" value="MSE05233.1"/>
    <property type="molecule type" value="Genomic_DNA"/>
</dbReference>
<comment type="caution">
    <text evidence="1">The sequence shown here is derived from an EMBL/GenBank/DDBJ whole genome shotgun (WGS) entry which is preliminary data.</text>
</comment>
<dbReference type="NCBIfam" id="NF047581">
    <property type="entry name" value="gp105_phage_fam"/>
    <property type="match status" value="1"/>
</dbReference>
<reference evidence="3 4" key="1">
    <citation type="submission" date="2019-11" db="EMBL/GenBank/DDBJ databases">
        <title>Draft Genome Sequence of Plant Growth-Promoting Rhizosphere-Associated Bacteria.</title>
        <authorList>
            <person name="Vasilyev I.Y."/>
            <person name="Radchenko V."/>
            <person name="Ilnitskaya E.V."/>
        </authorList>
    </citation>
    <scope>NUCLEOTIDE SEQUENCE [LARGE SCALE GENOMIC DNA]</scope>
    <source>
        <strain evidence="2 4">VRA_01-1sq_f</strain>
        <strain evidence="1 3">VRA_1sq_f</strain>
    </source>
</reference>
<evidence type="ECO:0000313" key="3">
    <source>
        <dbReference type="Proteomes" id="UP000437575"/>
    </source>
</evidence>
<evidence type="ECO:0000313" key="1">
    <source>
        <dbReference type="EMBL" id="MSE05233.1"/>
    </source>
</evidence>
<dbReference type="Proteomes" id="UP000437575">
    <property type="component" value="Unassembled WGS sequence"/>
</dbReference>
<name>A0A6A8LPV0_9LACO</name>
<evidence type="ECO:0000313" key="2">
    <source>
        <dbReference type="EMBL" id="MSE07731.1"/>
    </source>
</evidence>
<organism evidence="1 3">
    <name type="scientific">Ligilactobacillus salivarius</name>
    <dbReference type="NCBI Taxonomy" id="1624"/>
    <lineage>
        <taxon>Bacteria</taxon>
        <taxon>Bacillati</taxon>
        <taxon>Bacillota</taxon>
        <taxon>Bacilli</taxon>
        <taxon>Lactobacillales</taxon>
        <taxon>Lactobacillaceae</taxon>
        <taxon>Ligilactobacillus</taxon>
    </lineage>
</organism>
<protein>
    <recommendedName>
        <fullName evidence="5">DUF3277 family protein</fullName>
    </recommendedName>
</protein>
<dbReference type="Proteomes" id="UP000467635">
    <property type="component" value="Unassembled WGS sequence"/>
</dbReference>
<sequence>MADPIKVYNAKDVHLSVDGRIIQGFQDGDMFNVTIKEDRVQTSVDAQGVPSIAINNNRLGQITVNLSGNSADHKRLNALANSNKIFSIVATTPYEKITGDQAIIAKPADAAFGKETPKRTYTIEVLDLHVEVL</sequence>
<dbReference type="InterPro" id="IPR021695">
    <property type="entry name" value="Phage_KPP10_Orf10"/>
</dbReference>
<dbReference type="RefSeq" id="WP_003708090.1">
    <property type="nucleotide sequence ID" value="NZ_JACBGJ010000004.1"/>
</dbReference>
<accession>A0A6A8LPV0</accession>
<dbReference type="AlphaFoldDB" id="A0A6A8LPV0"/>
<dbReference type="EMBL" id="WKKX01000077">
    <property type="protein sequence ID" value="MSE07731.1"/>
    <property type="molecule type" value="Genomic_DNA"/>
</dbReference>
<evidence type="ECO:0000313" key="4">
    <source>
        <dbReference type="Proteomes" id="UP000467635"/>
    </source>
</evidence>
<evidence type="ECO:0008006" key="5">
    <source>
        <dbReference type="Google" id="ProtNLM"/>
    </source>
</evidence>
<gene>
    <name evidence="2" type="ORF">GKC33_03070</name>
    <name evidence="1" type="ORF">GKC34_05210</name>
</gene>